<dbReference type="PANTHER" id="PTHR32089">
    <property type="entry name" value="METHYL-ACCEPTING CHEMOTAXIS PROTEIN MCPB"/>
    <property type="match status" value="1"/>
</dbReference>
<dbReference type="Gene3D" id="1.10.287.950">
    <property type="entry name" value="Methyl-accepting chemotaxis protein"/>
    <property type="match status" value="1"/>
</dbReference>
<feature type="transmembrane region" description="Helical" evidence="5">
    <location>
        <begin position="197"/>
        <end position="224"/>
    </location>
</feature>
<dbReference type="PANTHER" id="PTHR32089:SF112">
    <property type="entry name" value="LYSOZYME-LIKE PROTEIN-RELATED"/>
    <property type="match status" value="1"/>
</dbReference>
<feature type="region of interest" description="Disordered" evidence="4">
    <location>
        <begin position="659"/>
        <end position="687"/>
    </location>
</feature>
<protein>
    <submittedName>
        <fullName evidence="8">HAMP domain-containing protein</fullName>
    </submittedName>
</protein>
<dbReference type="PROSITE" id="PS50111">
    <property type="entry name" value="CHEMOTAXIS_TRANSDUC_2"/>
    <property type="match status" value="1"/>
</dbReference>
<keyword evidence="5" id="KW-1133">Transmembrane helix</keyword>
<dbReference type="GO" id="GO:0007165">
    <property type="term" value="P:signal transduction"/>
    <property type="evidence" value="ECO:0007669"/>
    <property type="project" value="UniProtKB-KW"/>
</dbReference>
<dbReference type="SUPFAM" id="SSF58104">
    <property type="entry name" value="Methyl-accepting chemotaxis protein (MCP) signaling domain"/>
    <property type="match status" value="1"/>
</dbReference>
<evidence type="ECO:0000256" key="1">
    <source>
        <dbReference type="ARBA" id="ARBA00023224"/>
    </source>
</evidence>
<dbReference type="OrthoDB" id="7971917at2"/>
<dbReference type="InterPro" id="IPR003660">
    <property type="entry name" value="HAMP_dom"/>
</dbReference>
<evidence type="ECO:0000256" key="3">
    <source>
        <dbReference type="PROSITE-ProRule" id="PRU00284"/>
    </source>
</evidence>
<evidence type="ECO:0000256" key="4">
    <source>
        <dbReference type="SAM" id="MobiDB-lite"/>
    </source>
</evidence>
<dbReference type="InterPro" id="IPR004089">
    <property type="entry name" value="MCPsignal_dom"/>
</dbReference>
<evidence type="ECO:0000259" key="6">
    <source>
        <dbReference type="PROSITE" id="PS50111"/>
    </source>
</evidence>
<evidence type="ECO:0000313" key="9">
    <source>
        <dbReference type="Proteomes" id="UP000403266"/>
    </source>
</evidence>
<dbReference type="SMART" id="SM00283">
    <property type="entry name" value="MA"/>
    <property type="match status" value="1"/>
</dbReference>
<dbReference type="InterPro" id="IPR033462">
    <property type="entry name" value="Cache_3-Cache_2"/>
</dbReference>
<sequence length="687" mass="72014">MQFLAHRKLSHLTTAAMVAFVVMTAAALFAAVSLQTRSDVETKALAQLQSNVRTFVGILRGSIDNLAVKKDAAGAVTGITVNDDAVFYSDELADRIAEATQAPATLFVKDKTSGNMVRRATNMHNPDGSRAVGTAMDRNGVIFPIVSAGGTYVGKATILGSDYLLVNLPVFGQSGQVLGVLGSGFQVTALQASANRLLWQVGVVSLAAVLVLTLAAILSARMLFRPIPKLAQTMKSLAHGETALTVPYLAWRNEIGEMARAVEIFRENTAERQRLAVEQASESGAKMQRAMKLDELTRQFESNVSALTQGLAAAASEMEATAQTMTTTADRTNRQSVSVAAAAEQTSSSVQTVAAATEEMSISIREIARQFNQSSQISFEAVESAKRTNGIVQALSSSAERIGDVITLINNLAAQTNLLALNATIEAARAGEAGKGFAVVASEVKNLATQTAKATDEIGSQIAQIQGATHEAVGAIHGIQTIIDQISTISTGIAAAMEEQGATTGEISRSVQDAAHGTGQVTESIESVKHGAGETGAAATQVLSAAQELARYAENLSREVDVFLTDVRPREGQTPHASSGAFAGMSSPSMAMSCWRTRSRPSVRRVSSSAMASWIAAAASGNSSSTRRMRLGVTRMMAEGSRAVAVARRSMRANKAACPIREPGPARKVSGEPSSLASSAMAPRLTT</sequence>
<accession>A0A5N7MGK2</accession>
<evidence type="ECO:0000259" key="7">
    <source>
        <dbReference type="PROSITE" id="PS50885"/>
    </source>
</evidence>
<dbReference type="EMBL" id="VOSK01000021">
    <property type="protein sequence ID" value="MPR25304.1"/>
    <property type="molecule type" value="Genomic_DNA"/>
</dbReference>
<dbReference type="Proteomes" id="UP000403266">
    <property type="component" value="Unassembled WGS sequence"/>
</dbReference>
<gene>
    <name evidence="8" type="ORF">FS320_08670</name>
</gene>
<feature type="domain" description="HAMP" evidence="7">
    <location>
        <begin position="221"/>
        <end position="274"/>
    </location>
</feature>
<dbReference type="GO" id="GO:0016020">
    <property type="term" value="C:membrane"/>
    <property type="evidence" value="ECO:0007669"/>
    <property type="project" value="InterPro"/>
</dbReference>
<reference evidence="8 9" key="1">
    <citation type="journal article" date="2019" name="Syst. Appl. Microbiol.">
        <title>Microvirga tunisiensis sp. nov., a root nodule symbiotic bacterium isolated from Lupinus micranthus and L. luteus grown in Northern Tunisia.</title>
        <authorList>
            <person name="Msaddak A."/>
            <person name="Rejili M."/>
            <person name="Duran D."/>
            <person name="Mars M."/>
            <person name="Palacios J.M."/>
            <person name="Ruiz-Argueso T."/>
            <person name="Rey L."/>
            <person name="Imperial J."/>
        </authorList>
    </citation>
    <scope>NUCLEOTIDE SEQUENCE [LARGE SCALE GENOMIC DNA]</scope>
    <source>
        <strain evidence="8 9">Lmie10</strain>
    </source>
</reference>
<keyword evidence="9" id="KW-1185">Reference proteome</keyword>
<keyword evidence="5" id="KW-0472">Membrane</keyword>
<comment type="similarity">
    <text evidence="2">Belongs to the methyl-accepting chemotaxis (MCP) protein family.</text>
</comment>
<feature type="transmembrane region" description="Helical" evidence="5">
    <location>
        <begin position="12"/>
        <end position="34"/>
    </location>
</feature>
<keyword evidence="5" id="KW-0812">Transmembrane</keyword>
<dbReference type="SMART" id="SM00304">
    <property type="entry name" value="HAMP"/>
    <property type="match status" value="1"/>
</dbReference>
<evidence type="ECO:0000256" key="5">
    <source>
        <dbReference type="SAM" id="Phobius"/>
    </source>
</evidence>
<evidence type="ECO:0000313" key="8">
    <source>
        <dbReference type="EMBL" id="MPR25304.1"/>
    </source>
</evidence>
<evidence type="ECO:0000256" key="2">
    <source>
        <dbReference type="ARBA" id="ARBA00029447"/>
    </source>
</evidence>
<dbReference type="PROSITE" id="PS50885">
    <property type="entry name" value="HAMP"/>
    <property type="match status" value="1"/>
</dbReference>
<dbReference type="Pfam" id="PF00015">
    <property type="entry name" value="MCPsignal"/>
    <property type="match status" value="1"/>
</dbReference>
<dbReference type="SUPFAM" id="SSF103190">
    <property type="entry name" value="Sensory domain-like"/>
    <property type="match status" value="1"/>
</dbReference>
<proteinExistence type="inferred from homology"/>
<name>A0A5N7MGK2_9HYPH</name>
<organism evidence="8 9">
    <name type="scientific">Microvirga tunisiensis</name>
    <dbReference type="NCBI Taxonomy" id="2108360"/>
    <lineage>
        <taxon>Bacteria</taxon>
        <taxon>Pseudomonadati</taxon>
        <taxon>Pseudomonadota</taxon>
        <taxon>Alphaproteobacteria</taxon>
        <taxon>Hyphomicrobiales</taxon>
        <taxon>Methylobacteriaceae</taxon>
        <taxon>Microvirga</taxon>
    </lineage>
</organism>
<dbReference type="InterPro" id="IPR029151">
    <property type="entry name" value="Sensor-like_sf"/>
</dbReference>
<dbReference type="Pfam" id="PF17201">
    <property type="entry name" value="Cache_3-Cache_2"/>
    <property type="match status" value="1"/>
</dbReference>
<dbReference type="AlphaFoldDB" id="A0A5N7MGK2"/>
<keyword evidence="1 3" id="KW-0807">Transducer</keyword>
<dbReference type="Gene3D" id="6.10.340.10">
    <property type="match status" value="1"/>
</dbReference>
<comment type="caution">
    <text evidence="8">The sequence shown here is derived from an EMBL/GenBank/DDBJ whole genome shotgun (WGS) entry which is preliminary data.</text>
</comment>
<dbReference type="Pfam" id="PF00672">
    <property type="entry name" value="HAMP"/>
    <property type="match status" value="1"/>
</dbReference>
<feature type="domain" description="Methyl-accepting transducer" evidence="6">
    <location>
        <begin position="314"/>
        <end position="550"/>
    </location>
</feature>